<dbReference type="GO" id="GO:0005267">
    <property type="term" value="F:potassium channel activity"/>
    <property type="evidence" value="ECO:0007669"/>
    <property type="project" value="UniProtKB-KW"/>
</dbReference>
<dbReference type="PANTHER" id="PTHR31462:SF5">
    <property type="entry name" value="ENDOSOMAL_LYSOSOMAL PROTON CHANNEL TMEM175"/>
    <property type="match status" value="1"/>
</dbReference>
<dbReference type="PANTHER" id="PTHR31462">
    <property type="entry name" value="ENDOSOMAL/LYSOSOMAL POTASSIUM CHANNEL TMEM175"/>
    <property type="match status" value="1"/>
</dbReference>
<comment type="catalytic activity">
    <reaction evidence="12">
        <text>K(+)(in) = K(+)(out)</text>
        <dbReference type="Rhea" id="RHEA:29463"/>
        <dbReference type="ChEBI" id="CHEBI:29103"/>
    </reaction>
</comment>
<dbReference type="Proteomes" id="UP000270185">
    <property type="component" value="Chromosome"/>
</dbReference>
<name>A0A3G8Y112_9FLAO</name>
<keyword evidence="6" id="KW-0631">Potassium channel</keyword>
<comment type="similarity">
    <text evidence="2">Belongs to the TMEM175 family.</text>
</comment>
<sequence length="120" mass="13946">MLSLPHHPHKQDFQVERLIFFSDAVFAIAITILVIDLKVPIVSENATEGQFLNEFAKQIPQLLGFVMSFFLIGIYWTAHHNMFGYVINYSKRLLWINLIFLFTIVIMPFTTAIYSEYSVT</sequence>
<keyword evidence="10 13" id="KW-0472">Membrane</keyword>
<feature type="transmembrane region" description="Helical" evidence="13">
    <location>
        <begin position="59"/>
        <end position="78"/>
    </location>
</feature>
<keyword evidence="5 13" id="KW-0812">Transmembrane</keyword>
<evidence type="ECO:0000256" key="13">
    <source>
        <dbReference type="SAM" id="Phobius"/>
    </source>
</evidence>
<evidence type="ECO:0000256" key="11">
    <source>
        <dbReference type="ARBA" id="ARBA00023303"/>
    </source>
</evidence>
<reference evidence="15" key="1">
    <citation type="submission" date="2018-11" db="EMBL/GenBank/DDBJ databases">
        <title>Proposal to divide the Flavobacteriaceae and reorganize its genera based on Amino Acid Identity values calculated from whole genome sequences.</title>
        <authorList>
            <person name="Nicholson A.C."/>
            <person name="Gulvik C.A."/>
            <person name="Whitney A.M."/>
            <person name="Humrighouse B.W."/>
            <person name="Bell M."/>
            <person name="Holmes B."/>
            <person name="Steigerwalt A.G."/>
            <person name="Villarma A."/>
            <person name="Sheth M."/>
            <person name="Batra D."/>
            <person name="Pryor J."/>
            <person name="Bernardet J.-F."/>
            <person name="Hugo C."/>
            <person name="Kampfer P."/>
            <person name="Newman J.D."/>
            <person name="McQuiston J.R."/>
        </authorList>
    </citation>
    <scope>NUCLEOTIDE SEQUENCE [LARGE SCALE GENOMIC DNA]</scope>
    <source>
        <strain evidence="15">G0081</strain>
    </source>
</reference>
<comment type="subcellular location">
    <subcellularLocation>
        <location evidence="1">Membrane</location>
        <topology evidence="1">Multi-pass membrane protein</topology>
    </subcellularLocation>
</comment>
<dbReference type="RefSeq" id="WP_125025912.1">
    <property type="nucleotide sequence ID" value="NZ_CP034159.1"/>
</dbReference>
<keyword evidence="9" id="KW-0406">Ion transport</keyword>
<organism evidence="14 15">
    <name type="scientific">Kaistella carnis</name>
    <dbReference type="NCBI Taxonomy" id="1241979"/>
    <lineage>
        <taxon>Bacteria</taxon>
        <taxon>Pseudomonadati</taxon>
        <taxon>Bacteroidota</taxon>
        <taxon>Flavobacteriia</taxon>
        <taxon>Flavobacteriales</taxon>
        <taxon>Weeksellaceae</taxon>
        <taxon>Chryseobacterium group</taxon>
        <taxon>Kaistella</taxon>
    </lineage>
</organism>
<dbReference type="InterPro" id="IPR010617">
    <property type="entry name" value="TMEM175-like"/>
</dbReference>
<accession>A0A3G8Y112</accession>
<evidence type="ECO:0000256" key="6">
    <source>
        <dbReference type="ARBA" id="ARBA00022826"/>
    </source>
</evidence>
<gene>
    <name evidence="14" type="ORF">EIB73_14300</name>
</gene>
<evidence type="ECO:0000256" key="8">
    <source>
        <dbReference type="ARBA" id="ARBA00022989"/>
    </source>
</evidence>
<evidence type="ECO:0000256" key="4">
    <source>
        <dbReference type="ARBA" id="ARBA00022538"/>
    </source>
</evidence>
<evidence type="ECO:0000256" key="12">
    <source>
        <dbReference type="ARBA" id="ARBA00034430"/>
    </source>
</evidence>
<evidence type="ECO:0000256" key="9">
    <source>
        <dbReference type="ARBA" id="ARBA00023065"/>
    </source>
</evidence>
<keyword evidence="11" id="KW-0407">Ion channel</keyword>
<keyword evidence="4" id="KW-0633">Potassium transport</keyword>
<protein>
    <submittedName>
        <fullName evidence="14">DUF1211 domain-containing protein</fullName>
    </submittedName>
</protein>
<evidence type="ECO:0000256" key="1">
    <source>
        <dbReference type="ARBA" id="ARBA00004141"/>
    </source>
</evidence>
<dbReference type="Pfam" id="PF06736">
    <property type="entry name" value="TMEM175"/>
    <property type="match status" value="1"/>
</dbReference>
<dbReference type="EMBL" id="CP034159">
    <property type="protein sequence ID" value="AZI34276.1"/>
    <property type="molecule type" value="Genomic_DNA"/>
</dbReference>
<dbReference type="GO" id="GO:0016020">
    <property type="term" value="C:membrane"/>
    <property type="evidence" value="ECO:0007669"/>
    <property type="project" value="UniProtKB-SubCell"/>
</dbReference>
<evidence type="ECO:0000256" key="10">
    <source>
        <dbReference type="ARBA" id="ARBA00023136"/>
    </source>
</evidence>
<keyword evidence="15" id="KW-1185">Reference proteome</keyword>
<evidence type="ECO:0000256" key="2">
    <source>
        <dbReference type="ARBA" id="ARBA00006920"/>
    </source>
</evidence>
<keyword evidence="3" id="KW-0813">Transport</keyword>
<evidence type="ECO:0000313" key="15">
    <source>
        <dbReference type="Proteomes" id="UP000270185"/>
    </source>
</evidence>
<evidence type="ECO:0000313" key="14">
    <source>
        <dbReference type="EMBL" id="AZI34276.1"/>
    </source>
</evidence>
<dbReference type="GO" id="GO:0015252">
    <property type="term" value="F:proton channel activity"/>
    <property type="evidence" value="ECO:0007669"/>
    <property type="project" value="InterPro"/>
</dbReference>
<keyword evidence="7" id="KW-0630">Potassium</keyword>
<evidence type="ECO:0000256" key="3">
    <source>
        <dbReference type="ARBA" id="ARBA00022448"/>
    </source>
</evidence>
<keyword evidence="8 13" id="KW-1133">Transmembrane helix</keyword>
<proteinExistence type="inferred from homology"/>
<evidence type="ECO:0000256" key="5">
    <source>
        <dbReference type="ARBA" id="ARBA00022692"/>
    </source>
</evidence>
<feature type="transmembrane region" description="Helical" evidence="13">
    <location>
        <begin position="20"/>
        <end position="39"/>
    </location>
</feature>
<dbReference type="KEGG" id="ccas:EIB73_14300"/>
<dbReference type="OrthoDB" id="1254217at2"/>
<evidence type="ECO:0000256" key="7">
    <source>
        <dbReference type="ARBA" id="ARBA00022958"/>
    </source>
</evidence>
<dbReference type="AlphaFoldDB" id="A0A3G8Y112"/>
<feature type="transmembrane region" description="Helical" evidence="13">
    <location>
        <begin position="94"/>
        <end position="114"/>
    </location>
</feature>